<dbReference type="Proteomes" id="UP000184236">
    <property type="component" value="Unassembled WGS sequence"/>
</dbReference>
<name>A0A1M5BWU0_9FLAO</name>
<evidence type="ECO:0000313" key="1">
    <source>
        <dbReference type="EMBL" id="SHF46777.1"/>
    </source>
</evidence>
<reference evidence="2" key="1">
    <citation type="submission" date="2016-11" db="EMBL/GenBank/DDBJ databases">
        <authorList>
            <person name="Varghese N."/>
            <person name="Submissions S."/>
        </authorList>
    </citation>
    <scope>NUCLEOTIDE SEQUENCE [LARGE SCALE GENOMIC DNA]</scope>
    <source>
        <strain evidence="2">DSM 26898</strain>
    </source>
</reference>
<accession>A0A1M5BWU0</accession>
<dbReference type="EMBL" id="FQVO01000026">
    <property type="protein sequence ID" value="SHF46777.1"/>
    <property type="molecule type" value="Genomic_DNA"/>
</dbReference>
<protein>
    <submittedName>
        <fullName evidence="1">Uncharacterized protein</fullName>
    </submittedName>
</protein>
<keyword evidence="2" id="KW-1185">Reference proteome</keyword>
<sequence length="89" mass="10447">MNSKLLNFKRFKLRLLKVVETMKAAKSISSVSKIVSDTICQNNISLNVWFVFRQHIMWQLFIKPKNFHQLGYGSDFQLLKQPVFVSADR</sequence>
<proteinExistence type="predicted"/>
<organism evidence="1 2">
    <name type="scientific">Chryseobacterium takakiae</name>
    <dbReference type="NCBI Taxonomy" id="1302685"/>
    <lineage>
        <taxon>Bacteria</taxon>
        <taxon>Pseudomonadati</taxon>
        <taxon>Bacteroidota</taxon>
        <taxon>Flavobacteriia</taxon>
        <taxon>Flavobacteriales</taxon>
        <taxon>Weeksellaceae</taxon>
        <taxon>Chryseobacterium group</taxon>
        <taxon>Chryseobacterium</taxon>
    </lineage>
</organism>
<gene>
    <name evidence="1" type="ORF">SAMN05444408_1268</name>
</gene>
<dbReference type="AlphaFoldDB" id="A0A1M5BWU0"/>
<evidence type="ECO:0000313" key="2">
    <source>
        <dbReference type="Proteomes" id="UP000184236"/>
    </source>
</evidence>